<evidence type="ECO:0000256" key="3">
    <source>
        <dbReference type="ARBA" id="ARBA00022801"/>
    </source>
</evidence>
<keyword evidence="4 5" id="KW-0720">Serine protease</keyword>
<reference evidence="9" key="1">
    <citation type="journal article" date="2019" name="Int. J. Syst. Evol. Microbiol.">
        <title>The Global Catalogue of Microorganisms (GCM) 10K type strain sequencing project: providing services to taxonomists for standard genome sequencing and annotation.</title>
        <authorList>
            <consortium name="The Broad Institute Genomics Platform"/>
            <consortium name="The Broad Institute Genome Sequencing Center for Infectious Disease"/>
            <person name="Wu L."/>
            <person name="Ma J."/>
        </authorList>
    </citation>
    <scope>NUCLEOTIDE SEQUENCE [LARGE SCALE GENOMIC DNA]</scope>
    <source>
        <strain evidence="9">Q85</strain>
    </source>
</reference>
<evidence type="ECO:0000313" key="8">
    <source>
        <dbReference type="EMBL" id="MFD1789855.1"/>
    </source>
</evidence>
<dbReference type="Proteomes" id="UP001597283">
    <property type="component" value="Unassembled WGS sequence"/>
</dbReference>
<dbReference type="EMBL" id="JBHUFC010000025">
    <property type="protein sequence ID" value="MFD1789855.1"/>
    <property type="molecule type" value="Genomic_DNA"/>
</dbReference>
<dbReference type="InterPro" id="IPR000209">
    <property type="entry name" value="Peptidase_S8/S53_dom"/>
</dbReference>
<evidence type="ECO:0000259" key="7">
    <source>
        <dbReference type="Pfam" id="PF00082"/>
    </source>
</evidence>
<keyword evidence="6" id="KW-0732">Signal</keyword>
<feature type="active site" description="Charge relay system" evidence="5">
    <location>
        <position position="350"/>
    </location>
</feature>
<dbReference type="InterPro" id="IPR036852">
    <property type="entry name" value="Peptidase_S8/S53_dom_sf"/>
</dbReference>
<evidence type="ECO:0000256" key="1">
    <source>
        <dbReference type="ARBA" id="ARBA00011073"/>
    </source>
</evidence>
<sequence>MTRILFPLALTLAAPASAQLLPPLPGPVGALPGRVLGTVDRTVDRVVDSTPRLLEMARLDRIARLVRDSGGRVVRDDRGNAARAGEVVLTDPTDAQIAALERDGFRMIERTTIEELGVGYARLAVPEGIRLDRALAKARRQAGNVAADVIHIEGGAMGTVPGTTLAAPLSPAPGGAMVGIIDGGVGDAGVRQMGFATGAPRASDHGSAVAWLVGRGAPGARVLAADVYGSDPAGGGAVAIARAIGWLAKERVGTVSISLVGPANPLLARVVAAAQARGMTIVAAVGNDGPTGPPAYPASYPGVVAVTGVDARDRVLIEAGRATHLDYAAPAAGFAAPDARGGMKTVRGTSFAAPLVAARLAAVGRQRVDGEARKGCGYGRGLVCSTCVSRR</sequence>
<dbReference type="InterPro" id="IPR050131">
    <property type="entry name" value="Peptidase_S8_subtilisin-like"/>
</dbReference>
<feature type="chain" id="PRO_5046165497" evidence="6">
    <location>
        <begin position="19"/>
        <end position="391"/>
    </location>
</feature>
<name>A0ABW4NI72_9SPHN</name>
<feature type="active site" description="Charge relay system" evidence="5">
    <location>
        <position position="182"/>
    </location>
</feature>
<comment type="similarity">
    <text evidence="1 5">Belongs to the peptidase S8 family.</text>
</comment>
<feature type="domain" description="Peptidase S8/S53" evidence="7">
    <location>
        <begin position="206"/>
        <end position="363"/>
    </location>
</feature>
<evidence type="ECO:0000256" key="6">
    <source>
        <dbReference type="SAM" id="SignalP"/>
    </source>
</evidence>
<dbReference type="RefSeq" id="WP_380942142.1">
    <property type="nucleotide sequence ID" value="NZ_JBHUFC010000025.1"/>
</dbReference>
<feature type="signal peptide" evidence="6">
    <location>
        <begin position="1"/>
        <end position="18"/>
    </location>
</feature>
<dbReference type="PANTHER" id="PTHR43806:SF11">
    <property type="entry name" value="CEREVISIN-RELATED"/>
    <property type="match status" value="1"/>
</dbReference>
<dbReference type="PROSITE" id="PS51892">
    <property type="entry name" value="SUBTILASE"/>
    <property type="match status" value="1"/>
</dbReference>
<dbReference type="Gene3D" id="3.40.50.200">
    <property type="entry name" value="Peptidase S8/S53 domain"/>
    <property type="match status" value="1"/>
</dbReference>
<feature type="active site" description="Charge relay system" evidence="5">
    <location>
        <position position="205"/>
    </location>
</feature>
<accession>A0ABW4NI72</accession>
<protein>
    <submittedName>
        <fullName evidence="8">S8 family serine peptidase</fullName>
    </submittedName>
</protein>
<dbReference type="PANTHER" id="PTHR43806">
    <property type="entry name" value="PEPTIDASE S8"/>
    <property type="match status" value="1"/>
</dbReference>
<evidence type="ECO:0000313" key="9">
    <source>
        <dbReference type="Proteomes" id="UP001597283"/>
    </source>
</evidence>
<proteinExistence type="inferred from homology"/>
<dbReference type="Pfam" id="PF00082">
    <property type="entry name" value="Peptidase_S8"/>
    <property type="match status" value="1"/>
</dbReference>
<keyword evidence="2 5" id="KW-0645">Protease</keyword>
<comment type="caution">
    <text evidence="8">The sequence shown here is derived from an EMBL/GenBank/DDBJ whole genome shotgun (WGS) entry which is preliminary data.</text>
</comment>
<evidence type="ECO:0000256" key="2">
    <source>
        <dbReference type="ARBA" id="ARBA00022670"/>
    </source>
</evidence>
<evidence type="ECO:0000256" key="4">
    <source>
        <dbReference type="ARBA" id="ARBA00022825"/>
    </source>
</evidence>
<organism evidence="8 9">
    <name type="scientific">Sphingomonas floccifaciens</name>
    <dbReference type="NCBI Taxonomy" id="1844115"/>
    <lineage>
        <taxon>Bacteria</taxon>
        <taxon>Pseudomonadati</taxon>
        <taxon>Pseudomonadota</taxon>
        <taxon>Alphaproteobacteria</taxon>
        <taxon>Sphingomonadales</taxon>
        <taxon>Sphingomonadaceae</taxon>
        <taxon>Sphingomonas</taxon>
    </lineage>
</organism>
<keyword evidence="9" id="KW-1185">Reference proteome</keyword>
<gene>
    <name evidence="8" type="ORF">ACFSC3_20045</name>
</gene>
<keyword evidence="3 5" id="KW-0378">Hydrolase</keyword>
<dbReference type="SUPFAM" id="SSF52743">
    <property type="entry name" value="Subtilisin-like"/>
    <property type="match status" value="1"/>
</dbReference>
<evidence type="ECO:0000256" key="5">
    <source>
        <dbReference type="PROSITE-ProRule" id="PRU01240"/>
    </source>
</evidence>